<dbReference type="EMBL" id="JBHLVF010000017">
    <property type="protein sequence ID" value="MFC0392144.1"/>
    <property type="molecule type" value="Genomic_DNA"/>
</dbReference>
<organism evidence="1 2">
    <name type="scientific">Paenibacillus mendelii</name>
    <dbReference type="NCBI Taxonomy" id="206163"/>
    <lineage>
        <taxon>Bacteria</taxon>
        <taxon>Bacillati</taxon>
        <taxon>Bacillota</taxon>
        <taxon>Bacilli</taxon>
        <taxon>Bacillales</taxon>
        <taxon>Paenibacillaceae</taxon>
        <taxon>Paenibacillus</taxon>
    </lineage>
</organism>
<gene>
    <name evidence="1" type="ORF">ACFFJ8_12305</name>
</gene>
<accession>A0ABV6J9I8</accession>
<sequence length="190" mass="21726">MWPRSVDWKALRFGVEIEFIDGSPKELELLPDWVMSLDELQLDETGADSGSELKPPPILWRDREQIRMMLTRLQAQGASANWSCGLHVHVGLEPWGDKIILPLIDAALRYQETIQALVQTSAHRLIFCPPVTHQMRREFMEAPSPEALRHRGRPQSHRCGINIAAWFDIGTVEFRFANGSLDFDEVIQTI</sequence>
<dbReference type="Proteomes" id="UP001589818">
    <property type="component" value="Unassembled WGS sequence"/>
</dbReference>
<dbReference type="Pfam" id="PF12224">
    <property type="entry name" value="Amidoligase_2"/>
    <property type="match status" value="1"/>
</dbReference>
<dbReference type="RefSeq" id="WP_204819262.1">
    <property type="nucleotide sequence ID" value="NZ_JANHOF010000003.1"/>
</dbReference>
<evidence type="ECO:0000313" key="1">
    <source>
        <dbReference type="EMBL" id="MFC0392144.1"/>
    </source>
</evidence>
<comment type="caution">
    <text evidence="1">The sequence shown here is derived from an EMBL/GenBank/DDBJ whole genome shotgun (WGS) entry which is preliminary data.</text>
</comment>
<evidence type="ECO:0000313" key="2">
    <source>
        <dbReference type="Proteomes" id="UP001589818"/>
    </source>
</evidence>
<protein>
    <submittedName>
        <fullName evidence="1">Amidoligase family protein</fullName>
    </submittedName>
</protein>
<name>A0ABV6J9I8_9BACL</name>
<keyword evidence="2" id="KW-1185">Reference proteome</keyword>
<dbReference type="InterPro" id="IPR022025">
    <property type="entry name" value="Amidoligase_2"/>
</dbReference>
<proteinExistence type="predicted"/>
<reference evidence="1 2" key="1">
    <citation type="submission" date="2024-09" db="EMBL/GenBank/DDBJ databases">
        <authorList>
            <person name="Sun Q."/>
            <person name="Mori K."/>
        </authorList>
    </citation>
    <scope>NUCLEOTIDE SEQUENCE [LARGE SCALE GENOMIC DNA]</scope>
    <source>
        <strain evidence="1 2">CCM 4839</strain>
    </source>
</reference>